<keyword evidence="6 21" id="KW-0808">Transferase</keyword>
<dbReference type="EMBL" id="VIIS01000711">
    <property type="protein sequence ID" value="KAF0305910.1"/>
    <property type="molecule type" value="Genomic_DNA"/>
</dbReference>
<dbReference type="UniPathway" id="UPA00378"/>
<evidence type="ECO:0000256" key="17">
    <source>
        <dbReference type="ARBA" id="ARBA00079036"/>
    </source>
</evidence>
<comment type="caution">
    <text evidence="21">The sequence shown here is derived from an EMBL/GenBank/DDBJ whole genome shotgun (WGS) entry which is preliminary data.</text>
</comment>
<comment type="subunit">
    <text evidence="15">Interacts with tw/POMT2.</text>
</comment>
<dbReference type="InterPro" id="IPR027005">
    <property type="entry name" value="PMT-like"/>
</dbReference>
<protein>
    <recommendedName>
        <fullName evidence="16">Protein O-mannosyltransferase 1</fullName>
        <ecNumber evidence="4">2.4.1.109</ecNumber>
    </recommendedName>
    <alternativeName>
        <fullName evidence="17">Protein rotated abdomen</fullName>
    </alternativeName>
</protein>
<dbReference type="GO" id="GO:0004169">
    <property type="term" value="F:dolichyl-phosphate-mannose-protein mannosyltransferase activity"/>
    <property type="evidence" value="ECO:0007669"/>
    <property type="project" value="UniProtKB-EC"/>
</dbReference>
<sequence length="786" mass="87188">MAVEDSDLRQRKKKSPKKATDAITGQVVDDDEDLVKTGIEKLKKIKKSLVASSDSDEPDTKSKPKPSRSAAASSSAPASGGVQPHHGFDGVALLLLVGGLLTRLHQLGLPRAIVFDELHFGKFAGYYVNNMFFFDSQPPLGKQLLALAAHFAGFDGNFNFDRIGSEYPEGFPVYALRLLPAVAGSLLLPASYCLLRQLGVSRPAAGLAGLLLLLDNAVLVQSRFMLMEPFLLLFSVLGVFCLVRFRHYRERPFSLPWLGWLTAGFVFLGAATSVRYSGLLTLLLGAVIVCRDFWTLIPDRRVTSGQLLAQLAARALAVLAVPLLVYGASFYAHLTVLHKAGAHDNVMTSAFQASLDGGLASIIQNQPLEVGHGSQVTLRHTLGRTCWLHSHEGVYPVKYDDDRGSSHQQQVSCYSYKDVNNWWIVKQPDIDDMRVTSPFKPVKHGDIIQLVHGMTSRALNSHDEVSCYIDYNISMPAQNLWKVELLNGKDTGNVWHAIVSQVRLIHQPSGTALKFTGQQLPDWGHNQLEVTCDKVVQQDDTIWNAEEHRYTLAEGSEKQQEDMAGAEMLPLSSARLSLWAKFTELQLKMLFNNQETVQGHMYASDPLDWLSLKRGVAYWISPDSNAQVHFLGNAAVWLAASASLAAYAGIMGIYLLRRRRECYDIPEDEWDKMCDLGLIVLLGFALNYLPYFIIDHTFFLHHYLPAYIFAVLMSACIVDHVFVLLGRVAGGWLRLPAAAGVLLWLAAAVYTFIRFSVVTYGTTPLSAPEVQALAWRDTWDLIVHKP</sequence>
<comment type="function">
    <text evidence="14">Rt/POMT1 and tw/POMT2 function as a protein O-mannosyltransferase in association with each other to generate and maintain normal muscle development.</text>
</comment>
<dbReference type="PROSITE" id="PS50919">
    <property type="entry name" value="MIR"/>
    <property type="match status" value="2"/>
</dbReference>
<comment type="similarity">
    <text evidence="3">Belongs to the glycosyltransferase 39 family.</text>
</comment>
<evidence type="ECO:0000256" key="15">
    <source>
        <dbReference type="ARBA" id="ARBA00061810"/>
    </source>
</evidence>
<evidence type="ECO:0000256" key="11">
    <source>
        <dbReference type="ARBA" id="ARBA00023136"/>
    </source>
</evidence>
<evidence type="ECO:0000256" key="18">
    <source>
        <dbReference type="SAM" id="MobiDB-lite"/>
    </source>
</evidence>
<keyword evidence="7 19" id="KW-0812">Transmembrane</keyword>
<feature type="transmembrane region" description="Helical" evidence="19">
    <location>
        <begin position="732"/>
        <end position="753"/>
    </location>
</feature>
<dbReference type="CDD" id="cd23281">
    <property type="entry name" value="beta-trefoil_MIR_POMT1"/>
    <property type="match status" value="1"/>
</dbReference>
<evidence type="ECO:0000256" key="5">
    <source>
        <dbReference type="ARBA" id="ARBA00022676"/>
    </source>
</evidence>
<evidence type="ECO:0000256" key="3">
    <source>
        <dbReference type="ARBA" id="ARBA00007222"/>
    </source>
</evidence>
<evidence type="ECO:0000256" key="19">
    <source>
        <dbReference type="SAM" id="Phobius"/>
    </source>
</evidence>
<feature type="transmembrane region" description="Helical" evidence="19">
    <location>
        <begin position="634"/>
        <end position="656"/>
    </location>
</feature>
<dbReference type="InterPro" id="IPR016093">
    <property type="entry name" value="MIR_motif"/>
</dbReference>
<dbReference type="Gene3D" id="2.80.10.50">
    <property type="match status" value="1"/>
</dbReference>
<evidence type="ECO:0000256" key="10">
    <source>
        <dbReference type="ARBA" id="ARBA00022989"/>
    </source>
</evidence>
<evidence type="ECO:0000256" key="12">
    <source>
        <dbReference type="ARBA" id="ARBA00045085"/>
    </source>
</evidence>
<feature type="transmembrane region" description="Helical" evidence="19">
    <location>
        <begin position="676"/>
        <end position="694"/>
    </location>
</feature>
<feature type="transmembrane region" description="Helical" evidence="19">
    <location>
        <begin position="706"/>
        <end position="725"/>
    </location>
</feature>
<evidence type="ECO:0000256" key="9">
    <source>
        <dbReference type="ARBA" id="ARBA00022824"/>
    </source>
</evidence>
<evidence type="ECO:0000256" key="8">
    <source>
        <dbReference type="ARBA" id="ARBA00022737"/>
    </source>
</evidence>
<evidence type="ECO:0000256" key="1">
    <source>
        <dbReference type="ARBA" id="ARBA00004477"/>
    </source>
</evidence>
<dbReference type="Proteomes" id="UP000440578">
    <property type="component" value="Unassembled WGS sequence"/>
</dbReference>
<accession>A0A6A4WQB2</accession>
<gene>
    <name evidence="21" type="primary">rt_0</name>
    <name evidence="21" type="ORF">FJT64_022542</name>
</gene>
<dbReference type="Pfam" id="PF02366">
    <property type="entry name" value="PMT"/>
    <property type="match status" value="1"/>
</dbReference>
<evidence type="ECO:0000256" key="4">
    <source>
        <dbReference type="ARBA" id="ARBA00012839"/>
    </source>
</evidence>
<proteinExistence type="inferred from homology"/>
<evidence type="ECO:0000256" key="14">
    <source>
        <dbReference type="ARBA" id="ARBA00059310"/>
    </source>
</evidence>
<evidence type="ECO:0000256" key="2">
    <source>
        <dbReference type="ARBA" id="ARBA00004922"/>
    </source>
</evidence>
<comment type="catalytic activity">
    <reaction evidence="12">
        <text>a di-trans,poly-cis-dolichyl beta-D-mannosyl phosphate + L-threonyl-[protein] = 3-O-(alpha-D-mannosyl)-L-threonyl-[protein] + a di-trans,poly-cis-dolichyl phosphate + H(+)</text>
        <dbReference type="Rhea" id="RHEA:53396"/>
        <dbReference type="Rhea" id="RHEA-COMP:11060"/>
        <dbReference type="Rhea" id="RHEA-COMP:13547"/>
        <dbReference type="Rhea" id="RHEA-COMP:19498"/>
        <dbReference type="Rhea" id="RHEA-COMP:19501"/>
        <dbReference type="ChEBI" id="CHEBI:15378"/>
        <dbReference type="ChEBI" id="CHEBI:30013"/>
        <dbReference type="ChEBI" id="CHEBI:57683"/>
        <dbReference type="ChEBI" id="CHEBI:58211"/>
        <dbReference type="ChEBI" id="CHEBI:137323"/>
        <dbReference type="EC" id="2.4.1.109"/>
    </reaction>
</comment>
<reference evidence="21 22" key="1">
    <citation type="submission" date="2019-07" db="EMBL/GenBank/DDBJ databases">
        <title>Draft genome assembly of a fouling barnacle, Amphibalanus amphitrite (Darwin, 1854): The first reference genome for Thecostraca.</title>
        <authorList>
            <person name="Kim W."/>
        </authorList>
    </citation>
    <scope>NUCLEOTIDE SEQUENCE [LARGE SCALE GENOMIC DNA]</scope>
    <source>
        <strain evidence="21">SNU_AA5</strain>
        <tissue evidence="21">Soma without cirri and trophi</tissue>
    </source>
</reference>
<dbReference type="InterPro" id="IPR003342">
    <property type="entry name" value="ArnT-like_N"/>
</dbReference>
<evidence type="ECO:0000313" key="21">
    <source>
        <dbReference type="EMBL" id="KAF0305910.1"/>
    </source>
</evidence>
<dbReference type="SUPFAM" id="SSF82109">
    <property type="entry name" value="MIR domain"/>
    <property type="match status" value="1"/>
</dbReference>
<organism evidence="21 22">
    <name type="scientific">Amphibalanus amphitrite</name>
    <name type="common">Striped barnacle</name>
    <name type="synonym">Balanus amphitrite</name>
    <dbReference type="NCBI Taxonomy" id="1232801"/>
    <lineage>
        <taxon>Eukaryota</taxon>
        <taxon>Metazoa</taxon>
        <taxon>Ecdysozoa</taxon>
        <taxon>Arthropoda</taxon>
        <taxon>Crustacea</taxon>
        <taxon>Multicrustacea</taxon>
        <taxon>Cirripedia</taxon>
        <taxon>Thoracica</taxon>
        <taxon>Thoracicalcarea</taxon>
        <taxon>Balanomorpha</taxon>
        <taxon>Balanoidea</taxon>
        <taxon>Balanidae</taxon>
        <taxon>Amphibalaninae</taxon>
        <taxon>Amphibalanus</taxon>
    </lineage>
</organism>
<comment type="subcellular location">
    <subcellularLocation>
        <location evidence="1">Endoplasmic reticulum membrane</location>
        <topology evidence="1">Multi-pass membrane protein</topology>
    </subcellularLocation>
</comment>
<dbReference type="InterPro" id="IPR032421">
    <property type="entry name" value="PMT_4TMC"/>
</dbReference>
<dbReference type="Pfam" id="PF02815">
    <property type="entry name" value="MIR"/>
    <property type="match status" value="1"/>
</dbReference>
<keyword evidence="8" id="KW-0677">Repeat</keyword>
<keyword evidence="10 19" id="KW-1133">Transmembrane helix</keyword>
<dbReference type="Pfam" id="PF16192">
    <property type="entry name" value="PMT_4TMC"/>
    <property type="match status" value="1"/>
</dbReference>
<feature type="region of interest" description="Disordered" evidence="18">
    <location>
        <begin position="48"/>
        <end position="83"/>
    </location>
</feature>
<keyword evidence="22" id="KW-1185">Reference proteome</keyword>
<keyword evidence="11 19" id="KW-0472">Membrane</keyword>
<feature type="domain" description="MIR" evidence="20">
    <location>
        <begin position="491"/>
        <end position="548"/>
    </location>
</feature>
<feature type="transmembrane region" description="Helical" evidence="19">
    <location>
        <begin position="253"/>
        <end position="270"/>
    </location>
</feature>
<name>A0A6A4WQB2_AMPAM</name>
<dbReference type="OrthoDB" id="292747at2759"/>
<dbReference type="GO" id="GO:0005789">
    <property type="term" value="C:endoplasmic reticulum membrane"/>
    <property type="evidence" value="ECO:0007669"/>
    <property type="project" value="UniProtKB-SubCell"/>
</dbReference>
<evidence type="ECO:0000256" key="6">
    <source>
        <dbReference type="ARBA" id="ARBA00022679"/>
    </source>
</evidence>
<dbReference type="EC" id="2.4.1.109" evidence="4"/>
<dbReference type="FunFam" id="2.80.10.50:FF:000012">
    <property type="entry name" value="Protein O-mannosyl-transferase 1"/>
    <property type="match status" value="1"/>
</dbReference>
<dbReference type="InterPro" id="IPR036300">
    <property type="entry name" value="MIR_dom_sf"/>
</dbReference>
<evidence type="ECO:0000313" key="22">
    <source>
        <dbReference type="Proteomes" id="UP000440578"/>
    </source>
</evidence>
<comment type="catalytic activity">
    <reaction evidence="13">
        <text>a di-trans,poly-cis-dolichyl beta-D-mannosyl phosphate + L-seryl-[protein] = 3-O-(alpha-D-mannosyl)-L-seryl-[protein] + a di-trans,poly-cis-dolichyl phosphate + H(+)</text>
        <dbReference type="Rhea" id="RHEA:17377"/>
        <dbReference type="Rhea" id="RHEA-COMP:9863"/>
        <dbReference type="Rhea" id="RHEA-COMP:13546"/>
        <dbReference type="Rhea" id="RHEA-COMP:19498"/>
        <dbReference type="Rhea" id="RHEA-COMP:19501"/>
        <dbReference type="ChEBI" id="CHEBI:15378"/>
        <dbReference type="ChEBI" id="CHEBI:29999"/>
        <dbReference type="ChEBI" id="CHEBI:57683"/>
        <dbReference type="ChEBI" id="CHEBI:58211"/>
        <dbReference type="ChEBI" id="CHEBI:137321"/>
        <dbReference type="EC" id="2.4.1.109"/>
    </reaction>
</comment>
<feature type="domain" description="MIR" evidence="20">
    <location>
        <begin position="367"/>
        <end position="428"/>
    </location>
</feature>
<feature type="compositionally biased region" description="Low complexity" evidence="18">
    <location>
        <begin position="67"/>
        <end position="79"/>
    </location>
</feature>
<comment type="pathway">
    <text evidence="2">Protein modification; protein glycosylation.</text>
</comment>
<dbReference type="SMART" id="SM00472">
    <property type="entry name" value="MIR"/>
    <property type="match status" value="3"/>
</dbReference>
<evidence type="ECO:0000256" key="16">
    <source>
        <dbReference type="ARBA" id="ARBA00073145"/>
    </source>
</evidence>
<feature type="region of interest" description="Disordered" evidence="18">
    <location>
        <begin position="1"/>
        <end position="26"/>
    </location>
</feature>
<keyword evidence="5 21" id="KW-0328">Glycosyltransferase</keyword>
<dbReference type="PANTHER" id="PTHR10050">
    <property type="entry name" value="DOLICHYL-PHOSPHATE-MANNOSE--PROTEIN MANNOSYLTRANSFERASE"/>
    <property type="match status" value="1"/>
</dbReference>
<dbReference type="PANTHER" id="PTHR10050:SF51">
    <property type="entry name" value="PROTEIN O-MANNOSYL-TRANSFERASE 1"/>
    <property type="match status" value="1"/>
</dbReference>
<evidence type="ECO:0000256" key="7">
    <source>
        <dbReference type="ARBA" id="ARBA00022692"/>
    </source>
</evidence>
<feature type="transmembrane region" description="Helical" evidence="19">
    <location>
        <begin position="315"/>
        <end position="334"/>
    </location>
</feature>
<evidence type="ECO:0000259" key="20">
    <source>
        <dbReference type="PROSITE" id="PS50919"/>
    </source>
</evidence>
<feature type="transmembrane region" description="Helical" evidence="19">
    <location>
        <begin position="276"/>
        <end position="294"/>
    </location>
</feature>
<feature type="transmembrane region" description="Helical" evidence="19">
    <location>
        <begin position="230"/>
        <end position="246"/>
    </location>
</feature>
<keyword evidence="9" id="KW-0256">Endoplasmic reticulum</keyword>
<evidence type="ECO:0000256" key="13">
    <source>
        <dbReference type="ARBA" id="ARBA00045102"/>
    </source>
</evidence>
<dbReference type="AlphaFoldDB" id="A0A6A4WQB2"/>